<feature type="signal peptide" evidence="1">
    <location>
        <begin position="1"/>
        <end position="18"/>
    </location>
</feature>
<protein>
    <submittedName>
        <fullName evidence="2">Uncharacterized protein</fullName>
    </submittedName>
</protein>
<evidence type="ECO:0000313" key="2">
    <source>
        <dbReference type="EMBL" id="TYH38575.1"/>
    </source>
</evidence>
<dbReference type="Proteomes" id="UP000322667">
    <property type="component" value="Chromosome D12"/>
</dbReference>
<sequence>MNVGFLSLHVSHLRLCFSLFCALSELHWISCMDELINDHDQDAGRRTWFQACLNT</sequence>
<evidence type="ECO:0000313" key="3">
    <source>
        <dbReference type="Proteomes" id="UP000322667"/>
    </source>
</evidence>
<dbReference type="AlphaFoldDB" id="A0A5D2I869"/>
<organism evidence="2 3">
    <name type="scientific">Gossypium tomentosum</name>
    <name type="common">Hawaiian cotton</name>
    <name type="synonym">Gossypium sandvicense</name>
    <dbReference type="NCBI Taxonomy" id="34277"/>
    <lineage>
        <taxon>Eukaryota</taxon>
        <taxon>Viridiplantae</taxon>
        <taxon>Streptophyta</taxon>
        <taxon>Embryophyta</taxon>
        <taxon>Tracheophyta</taxon>
        <taxon>Spermatophyta</taxon>
        <taxon>Magnoliopsida</taxon>
        <taxon>eudicotyledons</taxon>
        <taxon>Gunneridae</taxon>
        <taxon>Pentapetalae</taxon>
        <taxon>rosids</taxon>
        <taxon>malvids</taxon>
        <taxon>Malvales</taxon>
        <taxon>Malvaceae</taxon>
        <taxon>Malvoideae</taxon>
        <taxon>Gossypium</taxon>
    </lineage>
</organism>
<keyword evidence="3" id="KW-1185">Reference proteome</keyword>
<name>A0A5D2I869_GOSTO</name>
<evidence type="ECO:0000256" key="1">
    <source>
        <dbReference type="SAM" id="SignalP"/>
    </source>
</evidence>
<dbReference type="EMBL" id="CM017634">
    <property type="protein sequence ID" value="TYH38575.1"/>
    <property type="molecule type" value="Genomic_DNA"/>
</dbReference>
<proteinExistence type="predicted"/>
<feature type="chain" id="PRO_5022964891" evidence="1">
    <location>
        <begin position="19"/>
        <end position="55"/>
    </location>
</feature>
<keyword evidence="1" id="KW-0732">Signal</keyword>
<reference evidence="2 3" key="1">
    <citation type="submission" date="2019-07" db="EMBL/GenBank/DDBJ databases">
        <title>WGS assembly of Gossypium tomentosum.</title>
        <authorList>
            <person name="Chen Z.J."/>
            <person name="Sreedasyam A."/>
            <person name="Ando A."/>
            <person name="Song Q."/>
            <person name="De L."/>
            <person name="Hulse-Kemp A."/>
            <person name="Ding M."/>
            <person name="Ye W."/>
            <person name="Kirkbride R."/>
            <person name="Jenkins J."/>
            <person name="Plott C."/>
            <person name="Lovell J."/>
            <person name="Lin Y.-M."/>
            <person name="Vaughn R."/>
            <person name="Liu B."/>
            <person name="Li W."/>
            <person name="Simpson S."/>
            <person name="Scheffler B."/>
            <person name="Saski C."/>
            <person name="Grover C."/>
            <person name="Hu G."/>
            <person name="Conover J."/>
            <person name="Carlson J."/>
            <person name="Shu S."/>
            <person name="Boston L."/>
            <person name="Williams M."/>
            <person name="Peterson D."/>
            <person name="Mcgee K."/>
            <person name="Jones D."/>
            <person name="Wendel J."/>
            <person name="Stelly D."/>
            <person name="Grimwood J."/>
            <person name="Schmutz J."/>
        </authorList>
    </citation>
    <scope>NUCLEOTIDE SEQUENCE [LARGE SCALE GENOMIC DNA]</scope>
    <source>
        <strain evidence="2">7179.01</strain>
    </source>
</reference>
<gene>
    <name evidence="2" type="ORF">ES332_D12G118400v1</name>
</gene>
<accession>A0A5D2I869</accession>